<accession>A0A1H8ETR9</accession>
<dbReference type="InterPro" id="IPR054688">
    <property type="entry name" value="CD1247_N"/>
</dbReference>
<organism evidence="1 2">
    <name type="scientific">Lihuaxuella thermophila</name>
    <dbReference type="NCBI Taxonomy" id="1173111"/>
    <lineage>
        <taxon>Bacteria</taxon>
        <taxon>Bacillati</taxon>
        <taxon>Bacillota</taxon>
        <taxon>Bacilli</taxon>
        <taxon>Bacillales</taxon>
        <taxon>Thermoactinomycetaceae</taxon>
        <taxon>Lihuaxuella</taxon>
    </lineage>
</organism>
<evidence type="ECO:0000313" key="1">
    <source>
        <dbReference type="EMBL" id="SEN23001.1"/>
    </source>
</evidence>
<keyword evidence="2" id="KW-1185">Reference proteome</keyword>
<evidence type="ECO:0000313" key="2">
    <source>
        <dbReference type="Proteomes" id="UP000199695"/>
    </source>
</evidence>
<dbReference type="AlphaFoldDB" id="A0A1H8ETR9"/>
<dbReference type="EMBL" id="FOCQ01000007">
    <property type="protein sequence ID" value="SEN23001.1"/>
    <property type="molecule type" value="Genomic_DNA"/>
</dbReference>
<proteinExistence type="predicted"/>
<dbReference type="RefSeq" id="WP_089968038.1">
    <property type="nucleotide sequence ID" value="NZ_FOCQ01000007.1"/>
</dbReference>
<dbReference type="Proteomes" id="UP000199695">
    <property type="component" value="Unassembled WGS sequence"/>
</dbReference>
<dbReference type="OrthoDB" id="2381377at2"/>
<name>A0A1H8ETR9_9BACL</name>
<protein>
    <recommendedName>
        <fullName evidence="3">MJ0042 family finger-like domain-containing protein</fullName>
    </recommendedName>
</protein>
<evidence type="ECO:0008006" key="3">
    <source>
        <dbReference type="Google" id="ProtNLM"/>
    </source>
</evidence>
<reference evidence="1 2" key="1">
    <citation type="submission" date="2016-10" db="EMBL/GenBank/DDBJ databases">
        <authorList>
            <person name="de Groot N.N."/>
        </authorList>
    </citation>
    <scope>NUCLEOTIDE SEQUENCE [LARGE SCALE GENOMIC DNA]</scope>
    <source>
        <strain evidence="1 2">DSM 46701</strain>
    </source>
</reference>
<gene>
    <name evidence="1" type="ORF">SAMN05444955_107172</name>
</gene>
<dbReference type="STRING" id="1173111.SAMN05444955_107172"/>
<sequence length="134" mass="15420">MYERLRRELAYIQGLLEGTQKQDSIEQKALGRLVDIIDELIEATQQMDKRQLELEEYVEAIDDDLNDLELVAYEDEEEMLELICPECGEHVLVDSADVEDETMELLCPKCHTVLDIEDVSDQEENDTVEDGEGI</sequence>
<dbReference type="NCBIfam" id="NF045650">
    <property type="entry name" value="CD1247_Nterm"/>
    <property type="match status" value="1"/>
</dbReference>